<keyword evidence="2" id="KW-1185">Reference proteome</keyword>
<proteinExistence type="predicted"/>
<reference evidence="1 2" key="1">
    <citation type="submission" date="2021-03" db="EMBL/GenBank/DDBJ databases">
        <title>Genomic Encyclopedia of Type Strains, Phase IV (KMG-IV): sequencing the most valuable type-strain genomes for metagenomic binning, comparative biology and taxonomic classification.</title>
        <authorList>
            <person name="Goeker M."/>
        </authorList>
    </citation>
    <scope>NUCLEOTIDE SEQUENCE [LARGE SCALE GENOMIC DNA]</scope>
    <source>
        <strain evidence="1 2">DSM 1289</strain>
    </source>
</reference>
<gene>
    <name evidence="1" type="ORF">J2Z43_002467</name>
</gene>
<evidence type="ECO:0000313" key="2">
    <source>
        <dbReference type="Proteomes" id="UP000767291"/>
    </source>
</evidence>
<protein>
    <submittedName>
        <fullName evidence="1">Uncharacterized protein</fullName>
    </submittedName>
</protein>
<accession>A0ABS4EDP4</accession>
<evidence type="ECO:0000313" key="1">
    <source>
        <dbReference type="EMBL" id="MBP1856065.1"/>
    </source>
</evidence>
<name>A0ABS4EDP4_9FIRM</name>
<sequence length="33" mass="3747">MSKESDNLMPYVIFIRYGATIDNIGTKKTLQKA</sequence>
<dbReference type="Proteomes" id="UP000767291">
    <property type="component" value="Unassembled WGS sequence"/>
</dbReference>
<organism evidence="1 2">
    <name type="scientific">Metaclostridioides mangenotii</name>
    <dbReference type="NCBI Taxonomy" id="1540"/>
    <lineage>
        <taxon>Bacteria</taxon>
        <taxon>Bacillati</taxon>
        <taxon>Bacillota</taxon>
        <taxon>Clostridia</taxon>
        <taxon>Peptostreptococcales</taxon>
        <taxon>Peptostreptococcaceae</taxon>
        <taxon>Metaclostridioides</taxon>
    </lineage>
</organism>
<dbReference type="EMBL" id="JAGGJX010000006">
    <property type="protein sequence ID" value="MBP1856065.1"/>
    <property type="molecule type" value="Genomic_DNA"/>
</dbReference>
<comment type="caution">
    <text evidence="1">The sequence shown here is derived from an EMBL/GenBank/DDBJ whole genome shotgun (WGS) entry which is preliminary data.</text>
</comment>